<dbReference type="AlphaFoldDB" id="A0A1T4PQ35"/>
<sequence length="75" mass="8556">MRFPWGLRHRDRFREGLCASWLGWCLLFHTLSTGIKKRPCVGVEVGIIGAVYLVIGSNRCFNFVDASPWPVMPSF</sequence>
<accession>A0A1T4PQ35</accession>
<evidence type="ECO:0000313" key="1">
    <source>
        <dbReference type="EMBL" id="SJZ93670.1"/>
    </source>
</evidence>
<name>A0A1T4PQ35_9GAMM</name>
<organism evidence="1 2">
    <name type="scientific">Photobacterium toruni</name>
    <dbReference type="NCBI Taxonomy" id="1935446"/>
    <lineage>
        <taxon>Bacteria</taxon>
        <taxon>Pseudomonadati</taxon>
        <taxon>Pseudomonadota</taxon>
        <taxon>Gammaproteobacteria</taxon>
        <taxon>Vibrionales</taxon>
        <taxon>Vibrionaceae</taxon>
        <taxon>Photobacterium</taxon>
    </lineage>
</organism>
<dbReference type="EMBL" id="FUWP01000003">
    <property type="protein sequence ID" value="SJZ93670.1"/>
    <property type="molecule type" value="Genomic_DNA"/>
</dbReference>
<protein>
    <submittedName>
        <fullName evidence="1">Uncharacterized protein</fullName>
    </submittedName>
</protein>
<proteinExistence type="predicted"/>
<gene>
    <name evidence="1" type="ORF">CZ814_00845</name>
</gene>
<reference evidence="1 2" key="1">
    <citation type="submission" date="2017-02" db="EMBL/GenBank/DDBJ databases">
        <authorList>
            <person name="Peterson S.W."/>
        </authorList>
    </citation>
    <scope>NUCLEOTIDE SEQUENCE [LARGE SCALE GENOMIC DNA]</scope>
    <source>
        <strain evidence="1 2">CECT 9189</strain>
    </source>
</reference>
<dbReference type="Proteomes" id="UP000191116">
    <property type="component" value="Unassembled WGS sequence"/>
</dbReference>
<evidence type="ECO:0000313" key="2">
    <source>
        <dbReference type="Proteomes" id="UP000191116"/>
    </source>
</evidence>